<evidence type="ECO:0000313" key="3">
    <source>
        <dbReference type="Proteomes" id="UP000185904"/>
    </source>
</evidence>
<evidence type="ECO:0000313" key="2">
    <source>
        <dbReference type="EMBL" id="OAL19728.1"/>
    </source>
</evidence>
<sequence>MTAQANNFDFFCQVNNLPVRSGRRELPAPFVEAHQRGVNEAKQLLQTSGEMRPTWADANMIPETIEPDIRRPSPIDLQTTSMSDLCRILDEVANEVLGDDDTIPETIEPVIRRPSPVDLQTTRMSDIWRILDEVADEAFGDDDAESSYSTRNSLQRLQSGSRSTIFRPVDDSWLDLRPEVDDGQNQEYNPPSRHTPTGRPQPLSRSSSSSGSTVKPAKYMKDAGGSEEPGTTSVTAGQEEDEILVGSSIRPLATFVIHRPLPSEQKAPSPWQRFARWWRTSLCCGHDPGDQDAEDIEPGVIKVSQTTRVEMVDMSSGPRQEEMTMEAAQDKKKWVPVEGQPF</sequence>
<proteinExistence type="predicted"/>
<dbReference type="GeneID" id="34594960"/>
<dbReference type="AlphaFoldDB" id="A0A178BPY2"/>
<comment type="caution">
    <text evidence="2">The sequence shown here is derived from an EMBL/GenBank/DDBJ whole genome shotgun (WGS) entry which is preliminary data.</text>
</comment>
<protein>
    <submittedName>
        <fullName evidence="2">Uncharacterized protein</fullName>
    </submittedName>
</protein>
<evidence type="ECO:0000256" key="1">
    <source>
        <dbReference type="SAM" id="MobiDB-lite"/>
    </source>
</evidence>
<feature type="compositionally biased region" description="Polar residues" evidence="1">
    <location>
        <begin position="183"/>
        <end position="195"/>
    </location>
</feature>
<feature type="region of interest" description="Disordered" evidence="1">
    <location>
        <begin position="313"/>
        <end position="342"/>
    </location>
</feature>
<organism evidence="2 3">
    <name type="scientific">Fonsecaea nubica</name>
    <dbReference type="NCBI Taxonomy" id="856822"/>
    <lineage>
        <taxon>Eukaryota</taxon>
        <taxon>Fungi</taxon>
        <taxon>Dikarya</taxon>
        <taxon>Ascomycota</taxon>
        <taxon>Pezizomycotina</taxon>
        <taxon>Eurotiomycetes</taxon>
        <taxon>Chaetothyriomycetidae</taxon>
        <taxon>Chaetothyriales</taxon>
        <taxon>Herpotrichiellaceae</taxon>
        <taxon>Fonsecaea</taxon>
    </lineage>
</organism>
<feature type="region of interest" description="Disordered" evidence="1">
    <location>
        <begin position="175"/>
        <end position="237"/>
    </location>
</feature>
<gene>
    <name evidence="2" type="ORF">AYO20_11582</name>
</gene>
<dbReference type="EMBL" id="LVCJ01000168">
    <property type="protein sequence ID" value="OAL19728.1"/>
    <property type="molecule type" value="Genomic_DNA"/>
</dbReference>
<accession>A0A178BPY2</accession>
<keyword evidence="3" id="KW-1185">Reference proteome</keyword>
<dbReference type="Proteomes" id="UP000185904">
    <property type="component" value="Unassembled WGS sequence"/>
</dbReference>
<dbReference type="OrthoDB" id="10667165at2759"/>
<dbReference type="RefSeq" id="XP_022494194.1">
    <property type="nucleotide sequence ID" value="XM_022649828.1"/>
</dbReference>
<name>A0A178BPY2_9EURO</name>
<reference evidence="2 3" key="1">
    <citation type="submission" date="2016-03" db="EMBL/GenBank/DDBJ databases">
        <title>The draft genome sequence of Fonsecaea nubica causative agent of cutaneous subcutaneous infection in human host.</title>
        <authorList>
            <person name="Costa F."/>
            <person name="Sybren D.H."/>
            <person name="Raittz R.T."/>
            <person name="Weiss V.A."/>
            <person name="Leao A.C."/>
            <person name="Gomes R."/>
            <person name="De Souza E.M."/>
            <person name="Pedrosa F.O."/>
            <person name="Steffens M.B."/>
            <person name="Bombassaro A."/>
            <person name="Tadra-Sfeir M.Z."/>
            <person name="Moreno L.F."/>
            <person name="Najafzadeh M.J."/>
            <person name="Felipe M.S."/>
            <person name="Teixeira M."/>
            <person name="Sun J."/>
            <person name="Xi L."/>
            <person name="Castro M.A."/>
            <person name="Vicente V.A."/>
        </authorList>
    </citation>
    <scope>NUCLEOTIDE SEQUENCE [LARGE SCALE GENOMIC DNA]</scope>
    <source>
        <strain evidence="2 3">CBS 269.64</strain>
    </source>
</reference>